<keyword evidence="2" id="KW-1185">Reference proteome</keyword>
<reference evidence="1" key="2">
    <citation type="journal article" date="2022" name="Res Sq">
        <title>Comparative Genomics Reveals Insights into the Divergent Evolution of Astigmatic Mites and Household Pest Adaptations.</title>
        <authorList>
            <person name="Xiong Q."/>
            <person name="Wan A.T.-Y."/>
            <person name="Liu X.-Y."/>
            <person name="Fung C.S.-H."/>
            <person name="Xiao X."/>
            <person name="Malainual N."/>
            <person name="Hou J."/>
            <person name="Wang L."/>
            <person name="Wang M."/>
            <person name="Yang K."/>
            <person name="Cui Y."/>
            <person name="Leung E."/>
            <person name="Nong W."/>
            <person name="Shin S.-K."/>
            <person name="Au S."/>
            <person name="Jeong K.Y."/>
            <person name="Chew F.T."/>
            <person name="Hui J."/>
            <person name="Leung T.F."/>
            <person name="Tungtrongchitr A."/>
            <person name="Zhong N."/>
            <person name="Liu Z."/>
            <person name="Tsui S."/>
        </authorList>
    </citation>
    <scope>NUCLEOTIDE SEQUENCE</scope>
    <source>
        <strain evidence="1">Derf</strain>
        <tissue evidence="1">Whole organism</tissue>
    </source>
</reference>
<dbReference type="Proteomes" id="UP000790347">
    <property type="component" value="Unassembled WGS sequence"/>
</dbReference>
<name>A0A922L4Y5_DERFA</name>
<proteinExistence type="predicted"/>
<comment type="caution">
    <text evidence="1">The sequence shown here is derived from an EMBL/GenBank/DDBJ whole genome shotgun (WGS) entry which is preliminary data.</text>
</comment>
<organism evidence="1 2">
    <name type="scientific">Dermatophagoides farinae</name>
    <name type="common">American house dust mite</name>
    <dbReference type="NCBI Taxonomy" id="6954"/>
    <lineage>
        <taxon>Eukaryota</taxon>
        <taxon>Metazoa</taxon>
        <taxon>Ecdysozoa</taxon>
        <taxon>Arthropoda</taxon>
        <taxon>Chelicerata</taxon>
        <taxon>Arachnida</taxon>
        <taxon>Acari</taxon>
        <taxon>Acariformes</taxon>
        <taxon>Sarcoptiformes</taxon>
        <taxon>Astigmata</taxon>
        <taxon>Psoroptidia</taxon>
        <taxon>Analgoidea</taxon>
        <taxon>Pyroglyphidae</taxon>
        <taxon>Dermatophagoidinae</taxon>
        <taxon>Dermatophagoides</taxon>
    </lineage>
</organism>
<accession>A0A922L4Y5</accession>
<evidence type="ECO:0000313" key="1">
    <source>
        <dbReference type="EMBL" id="KAH9520556.1"/>
    </source>
</evidence>
<protein>
    <submittedName>
        <fullName evidence="1">Uncharacterized protein</fullName>
    </submittedName>
</protein>
<reference evidence="1" key="1">
    <citation type="submission" date="2013-05" db="EMBL/GenBank/DDBJ databases">
        <authorList>
            <person name="Yim A.K.Y."/>
            <person name="Chan T.F."/>
            <person name="Ji K.M."/>
            <person name="Liu X.Y."/>
            <person name="Zhou J.W."/>
            <person name="Li R.Q."/>
            <person name="Yang K.Y."/>
            <person name="Li J."/>
            <person name="Li M."/>
            <person name="Law P.T.W."/>
            <person name="Wu Y.L."/>
            <person name="Cai Z.L."/>
            <person name="Qin H."/>
            <person name="Bao Y."/>
            <person name="Leung R.K.K."/>
            <person name="Ng P.K.S."/>
            <person name="Zou J."/>
            <person name="Zhong X.J."/>
            <person name="Ran P.X."/>
            <person name="Zhong N.S."/>
            <person name="Liu Z.G."/>
            <person name="Tsui S.K.W."/>
        </authorList>
    </citation>
    <scope>NUCLEOTIDE SEQUENCE</scope>
    <source>
        <strain evidence="1">Derf</strain>
        <tissue evidence="1">Whole organism</tissue>
    </source>
</reference>
<evidence type="ECO:0000313" key="2">
    <source>
        <dbReference type="Proteomes" id="UP000790347"/>
    </source>
</evidence>
<sequence length="68" mass="8251">MSFDEIHCVSPYKKYCRESHQFMSYITEYFMSCRITIHSFVMLRFIPPWLSLLSLQQYTQQTHIGIHT</sequence>
<dbReference type="EMBL" id="ASGP02000002">
    <property type="protein sequence ID" value="KAH9520556.1"/>
    <property type="molecule type" value="Genomic_DNA"/>
</dbReference>
<gene>
    <name evidence="1" type="ORF">DERF_004259</name>
</gene>
<dbReference type="AlphaFoldDB" id="A0A922L4Y5"/>